<reference evidence="6" key="1">
    <citation type="journal article" date="2017" name="Front. Plant Sci.">
        <title>Climate Clever Clovers: New Paradigm to Reduce the Environmental Footprint of Ruminants by Breeding Low Methanogenic Forages Utilizing Haplotype Variation.</title>
        <authorList>
            <person name="Kaur P."/>
            <person name="Appels R."/>
            <person name="Bayer P.E."/>
            <person name="Keeble-Gagnere G."/>
            <person name="Wang J."/>
            <person name="Hirakawa H."/>
            <person name="Shirasawa K."/>
            <person name="Vercoe P."/>
            <person name="Stefanova K."/>
            <person name="Durmic Z."/>
            <person name="Nichols P."/>
            <person name="Revell C."/>
            <person name="Isobe S.N."/>
            <person name="Edwards D."/>
            <person name="Erskine W."/>
        </authorList>
    </citation>
    <scope>NUCLEOTIDE SEQUENCE [LARGE SCALE GENOMIC DNA]</scope>
    <source>
        <strain evidence="6">cv. Daliak</strain>
    </source>
</reference>
<dbReference type="PANTHER" id="PTHR45093:SF2">
    <property type="entry name" value="LISH DOMAIN-CONTAINING PROTEIN"/>
    <property type="match status" value="1"/>
</dbReference>
<keyword evidence="2" id="KW-0805">Transcription regulation</keyword>
<dbReference type="InterPro" id="IPR006594">
    <property type="entry name" value="LisH"/>
</dbReference>
<dbReference type="GO" id="GO:0005634">
    <property type="term" value="C:nucleus"/>
    <property type="evidence" value="ECO:0007669"/>
    <property type="project" value="UniProtKB-SubCell"/>
</dbReference>
<evidence type="ECO:0000256" key="4">
    <source>
        <dbReference type="ARBA" id="ARBA00023242"/>
    </source>
</evidence>
<evidence type="ECO:0000313" key="6">
    <source>
        <dbReference type="Proteomes" id="UP000242715"/>
    </source>
</evidence>
<dbReference type="Proteomes" id="UP000242715">
    <property type="component" value="Unassembled WGS sequence"/>
</dbReference>
<evidence type="ECO:0000256" key="2">
    <source>
        <dbReference type="ARBA" id="ARBA00023015"/>
    </source>
</evidence>
<evidence type="ECO:0000256" key="3">
    <source>
        <dbReference type="ARBA" id="ARBA00023163"/>
    </source>
</evidence>
<comment type="subcellular location">
    <subcellularLocation>
        <location evidence="1">Nucleus</location>
    </subcellularLocation>
</comment>
<keyword evidence="6" id="KW-1185">Reference proteome</keyword>
<accession>A0A2Z6NCG9</accession>
<gene>
    <name evidence="5" type="ORF">TSUD_390630</name>
</gene>
<dbReference type="OrthoDB" id="5600002at2759"/>
<evidence type="ECO:0000256" key="1">
    <source>
        <dbReference type="ARBA" id="ARBA00004123"/>
    </source>
</evidence>
<organism evidence="5 6">
    <name type="scientific">Trifolium subterraneum</name>
    <name type="common">Subterranean clover</name>
    <dbReference type="NCBI Taxonomy" id="3900"/>
    <lineage>
        <taxon>Eukaryota</taxon>
        <taxon>Viridiplantae</taxon>
        <taxon>Streptophyta</taxon>
        <taxon>Embryophyta</taxon>
        <taxon>Tracheophyta</taxon>
        <taxon>Spermatophyta</taxon>
        <taxon>Magnoliopsida</taxon>
        <taxon>eudicotyledons</taxon>
        <taxon>Gunneridae</taxon>
        <taxon>Pentapetalae</taxon>
        <taxon>rosids</taxon>
        <taxon>fabids</taxon>
        <taxon>Fabales</taxon>
        <taxon>Fabaceae</taxon>
        <taxon>Papilionoideae</taxon>
        <taxon>50 kb inversion clade</taxon>
        <taxon>NPAAA clade</taxon>
        <taxon>Hologalegina</taxon>
        <taxon>IRL clade</taxon>
        <taxon>Trifolieae</taxon>
        <taxon>Trifolium</taxon>
    </lineage>
</organism>
<sequence length="155" mass="18114">MDSSNNHHPWKNDATFQYFVYEYMIKRGMHKSAEIFMNEANVPETHPTDLQFMDSMFDDDSPEGFLHEWWSVFYDVPRMTDTSTNISSFRTPQMSMIEQRSQQFQASSSSTNMMPQTTSRLMPQRLHNNNPIGNLADNIDPSLVALINENDQNFF</sequence>
<dbReference type="Pfam" id="PF08513">
    <property type="entry name" value="LisH"/>
    <property type="match status" value="1"/>
</dbReference>
<dbReference type="EMBL" id="DF973860">
    <property type="protein sequence ID" value="GAU41376.1"/>
    <property type="molecule type" value="Genomic_DNA"/>
</dbReference>
<keyword evidence="3" id="KW-0804">Transcription</keyword>
<name>A0A2Z6NCG9_TRISU</name>
<evidence type="ECO:0000313" key="5">
    <source>
        <dbReference type="EMBL" id="GAU41376.1"/>
    </source>
</evidence>
<proteinExistence type="predicted"/>
<dbReference type="AlphaFoldDB" id="A0A2Z6NCG9"/>
<dbReference type="PROSITE" id="PS50896">
    <property type="entry name" value="LISH"/>
    <property type="match status" value="1"/>
</dbReference>
<protein>
    <submittedName>
        <fullName evidence="5">Uncharacterized protein</fullName>
    </submittedName>
</protein>
<dbReference type="PANTHER" id="PTHR45093">
    <property type="entry name" value="TRANSCRIPTION ACTIVATOR MSS11"/>
    <property type="match status" value="1"/>
</dbReference>
<keyword evidence="4" id="KW-0539">Nucleus</keyword>